<comment type="caution">
    <text evidence="1">The sequence shown here is derived from an EMBL/GenBank/DDBJ whole genome shotgun (WGS) entry which is preliminary data.</text>
</comment>
<dbReference type="Proteomes" id="UP000798662">
    <property type="component" value="Chromosome 2"/>
</dbReference>
<accession>A0ACC3C137</accession>
<name>A0ACC3C137_PYRYE</name>
<keyword evidence="2" id="KW-1185">Reference proteome</keyword>
<sequence>MVSGPTHTHTHTQTHTYTHTNTLTHTHTMVTARHNCARPTPPIRILRAPDTSGSTLSAPTSPPQPEHLAQRRHHAPTPPRGGLSPHRLCRRGVPAVQRKHRRTGPAAARHRPHIGPVGPQVVLSPVPRRVHMVVPKDVEPRGGKGAEQLRLPRRARATDVESPPPVSQRHVGSQPAERRVGWARPDAQGARPRAAARVGWGRGPAGRHPRGAGHHPPRGARIVGAAAPRLRRRRRRRRRRIDGQRPQAGAGSRPSRPVHEGAYPVASGHCVFRRQSAGNRHHQRGVDETRRAGAVFSHPRA</sequence>
<evidence type="ECO:0000313" key="1">
    <source>
        <dbReference type="EMBL" id="KAK1863502.1"/>
    </source>
</evidence>
<reference evidence="1" key="1">
    <citation type="submission" date="2019-11" db="EMBL/GenBank/DDBJ databases">
        <title>Nori genome reveals adaptations in red seaweeds to the harsh intertidal environment.</title>
        <authorList>
            <person name="Wang D."/>
            <person name="Mao Y."/>
        </authorList>
    </citation>
    <scope>NUCLEOTIDE SEQUENCE</scope>
    <source>
        <tissue evidence="1">Gametophyte</tissue>
    </source>
</reference>
<evidence type="ECO:0000313" key="2">
    <source>
        <dbReference type="Proteomes" id="UP000798662"/>
    </source>
</evidence>
<dbReference type="EMBL" id="CM020619">
    <property type="protein sequence ID" value="KAK1863502.1"/>
    <property type="molecule type" value="Genomic_DNA"/>
</dbReference>
<proteinExistence type="predicted"/>
<gene>
    <name evidence="1" type="ORF">I4F81_006057</name>
</gene>
<protein>
    <submittedName>
        <fullName evidence="1">Uncharacterized protein</fullName>
    </submittedName>
</protein>
<organism evidence="1 2">
    <name type="scientific">Pyropia yezoensis</name>
    <name type="common">Susabi-nori</name>
    <name type="synonym">Porphyra yezoensis</name>
    <dbReference type="NCBI Taxonomy" id="2788"/>
    <lineage>
        <taxon>Eukaryota</taxon>
        <taxon>Rhodophyta</taxon>
        <taxon>Bangiophyceae</taxon>
        <taxon>Bangiales</taxon>
        <taxon>Bangiaceae</taxon>
        <taxon>Pyropia</taxon>
    </lineage>
</organism>